<dbReference type="Gene3D" id="3.90.79.10">
    <property type="entry name" value="Nucleoside Triphosphate Pyrophosphohydrolase"/>
    <property type="match status" value="1"/>
</dbReference>
<evidence type="ECO:0000259" key="4">
    <source>
        <dbReference type="PROSITE" id="PS51462"/>
    </source>
</evidence>
<comment type="similarity">
    <text evidence="3">Belongs to the Nudix hydrolase family.</text>
</comment>
<dbReference type="Pfam" id="PF00293">
    <property type="entry name" value="NUDIX"/>
    <property type="match status" value="1"/>
</dbReference>
<dbReference type="Proteomes" id="UP001341444">
    <property type="component" value="Unassembled WGS sequence"/>
</dbReference>
<comment type="caution">
    <text evidence="5">The sequence shown here is derived from an EMBL/GenBank/DDBJ whole genome shotgun (WGS) entry which is preliminary data.</text>
</comment>
<dbReference type="EMBL" id="JARMAB010000003">
    <property type="protein sequence ID" value="MED1201871.1"/>
    <property type="molecule type" value="Genomic_DNA"/>
</dbReference>
<evidence type="ECO:0000256" key="3">
    <source>
        <dbReference type="RuleBase" id="RU003476"/>
    </source>
</evidence>
<dbReference type="InterPro" id="IPR000086">
    <property type="entry name" value="NUDIX_hydrolase_dom"/>
</dbReference>
<dbReference type="RefSeq" id="WP_066268586.1">
    <property type="nucleotide sequence ID" value="NZ_JARMAB010000003.1"/>
</dbReference>
<evidence type="ECO:0000256" key="2">
    <source>
        <dbReference type="ARBA" id="ARBA00022801"/>
    </source>
</evidence>
<dbReference type="PROSITE" id="PS00893">
    <property type="entry name" value="NUDIX_BOX"/>
    <property type="match status" value="1"/>
</dbReference>
<name>A0ABU6MB55_9BACI</name>
<evidence type="ECO:0000313" key="6">
    <source>
        <dbReference type="Proteomes" id="UP001341444"/>
    </source>
</evidence>
<protein>
    <submittedName>
        <fullName evidence="5">NUDIX hydrolase</fullName>
    </submittedName>
</protein>
<reference evidence="5 6" key="1">
    <citation type="submission" date="2023-03" db="EMBL/GenBank/DDBJ databases">
        <title>Bacillus Genome Sequencing.</title>
        <authorList>
            <person name="Dunlap C."/>
        </authorList>
    </citation>
    <scope>NUCLEOTIDE SEQUENCE [LARGE SCALE GENOMIC DNA]</scope>
    <source>
        <strain evidence="5 6">B-23453</strain>
    </source>
</reference>
<feature type="domain" description="Nudix hydrolase" evidence="4">
    <location>
        <begin position="15"/>
        <end position="150"/>
    </location>
</feature>
<dbReference type="SUPFAM" id="SSF55811">
    <property type="entry name" value="Nudix"/>
    <property type="match status" value="1"/>
</dbReference>
<dbReference type="PANTHER" id="PTHR43046">
    <property type="entry name" value="GDP-MANNOSE MANNOSYL HYDROLASE"/>
    <property type="match status" value="1"/>
</dbReference>
<dbReference type="GO" id="GO:0016787">
    <property type="term" value="F:hydrolase activity"/>
    <property type="evidence" value="ECO:0007669"/>
    <property type="project" value="UniProtKB-KW"/>
</dbReference>
<dbReference type="PRINTS" id="PR00502">
    <property type="entry name" value="NUDIXFAMILY"/>
</dbReference>
<keyword evidence="2 3" id="KW-0378">Hydrolase</keyword>
<dbReference type="InterPro" id="IPR020084">
    <property type="entry name" value="NUDIX_hydrolase_CS"/>
</dbReference>
<dbReference type="PANTHER" id="PTHR43046:SF2">
    <property type="entry name" value="8-OXO-DGTP DIPHOSPHATASE-RELATED"/>
    <property type="match status" value="1"/>
</dbReference>
<organism evidence="5 6">
    <name type="scientific">Heyndrickxia acidicola</name>
    <dbReference type="NCBI Taxonomy" id="209389"/>
    <lineage>
        <taxon>Bacteria</taxon>
        <taxon>Bacillati</taxon>
        <taxon>Bacillota</taxon>
        <taxon>Bacilli</taxon>
        <taxon>Bacillales</taxon>
        <taxon>Bacillaceae</taxon>
        <taxon>Heyndrickxia</taxon>
    </lineage>
</organism>
<evidence type="ECO:0000313" key="5">
    <source>
        <dbReference type="EMBL" id="MED1201871.1"/>
    </source>
</evidence>
<accession>A0ABU6MB55</accession>
<gene>
    <name evidence="5" type="ORF">P4T90_02070</name>
</gene>
<dbReference type="InterPro" id="IPR020476">
    <property type="entry name" value="Nudix_hydrolase"/>
</dbReference>
<evidence type="ECO:0000256" key="1">
    <source>
        <dbReference type="ARBA" id="ARBA00001946"/>
    </source>
</evidence>
<comment type="cofactor">
    <cofactor evidence="1">
        <name>Mg(2+)</name>
        <dbReference type="ChEBI" id="CHEBI:18420"/>
    </cofactor>
</comment>
<proteinExistence type="inferred from homology"/>
<dbReference type="PROSITE" id="PS51462">
    <property type="entry name" value="NUDIX"/>
    <property type="match status" value="1"/>
</dbReference>
<sequence length="155" mass="17835">MGYIEDLRKLIGHRPVILVGSVVVIVDEQDRVLLQERTFPRGKWGLPGGLMELGESTEDTARREVLEETGLIVEDLQLIHVFSGPEHFTKAANGDEFYVVTAAYYSKQYTGTLENRDKAETLTFRFFKPEEFPERMIGSHRMVLEEYLRQERAKG</sequence>
<dbReference type="InterPro" id="IPR015797">
    <property type="entry name" value="NUDIX_hydrolase-like_dom_sf"/>
</dbReference>
<keyword evidence="6" id="KW-1185">Reference proteome</keyword>
<dbReference type="CDD" id="cd04677">
    <property type="entry name" value="NUDIX_Hydrolase"/>
    <property type="match status" value="1"/>
</dbReference>